<dbReference type="EMBL" id="BMXE01000002">
    <property type="protein sequence ID" value="GHB26268.1"/>
    <property type="molecule type" value="Genomic_DNA"/>
</dbReference>
<evidence type="ECO:0000313" key="2">
    <source>
        <dbReference type="Proteomes" id="UP000637980"/>
    </source>
</evidence>
<keyword evidence="2" id="KW-1185">Reference proteome</keyword>
<protein>
    <submittedName>
        <fullName evidence="1">Uncharacterized protein</fullName>
    </submittedName>
</protein>
<proteinExistence type="predicted"/>
<comment type="caution">
    <text evidence="1">The sequence shown here is derived from an EMBL/GenBank/DDBJ whole genome shotgun (WGS) entry which is preliminary data.</text>
</comment>
<dbReference type="RefSeq" id="WP_189435963.1">
    <property type="nucleotide sequence ID" value="NZ_BMXE01000002.1"/>
</dbReference>
<accession>A0ABQ3E4M2</accession>
<dbReference type="Proteomes" id="UP000637980">
    <property type="component" value="Unassembled WGS sequence"/>
</dbReference>
<sequence>MLIDTNAITLKFLDELIFNTSEEVISAFFEVSSTGSYCCFKSGEIDFSIPCEEAIPVFFQEWANGWHCYSQQGWVTILKVAVPAHAGENSAHEAIDSFCTQAFASDPFSAGYHYASLISREPVDGKFGGFIFVNRKNDADPNGKQEDQIAFSELRLKLMLLTAMEAHEVM</sequence>
<name>A0ABQ3E4M2_9HYPH</name>
<gene>
    <name evidence="1" type="ORF">GCM10007094_13070</name>
</gene>
<organism evidence="1 2">
    <name type="scientific">Pseudovibrio japonicus</name>
    <dbReference type="NCBI Taxonomy" id="366534"/>
    <lineage>
        <taxon>Bacteria</taxon>
        <taxon>Pseudomonadati</taxon>
        <taxon>Pseudomonadota</taxon>
        <taxon>Alphaproteobacteria</taxon>
        <taxon>Hyphomicrobiales</taxon>
        <taxon>Stappiaceae</taxon>
        <taxon>Pseudovibrio</taxon>
    </lineage>
</organism>
<reference evidence="2" key="1">
    <citation type="journal article" date="2019" name="Int. J. Syst. Evol. Microbiol.">
        <title>The Global Catalogue of Microorganisms (GCM) 10K type strain sequencing project: providing services to taxonomists for standard genome sequencing and annotation.</title>
        <authorList>
            <consortium name="The Broad Institute Genomics Platform"/>
            <consortium name="The Broad Institute Genome Sequencing Center for Infectious Disease"/>
            <person name="Wu L."/>
            <person name="Ma J."/>
        </authorList>
    </citation>
    <scope>NUCLEOTIDE SEQUENCE [LARGE SCALE GENOMIC DNA]</scope>
    <source>
        <strain evidence="2">KCTC 12861</strain>
    </source>
</reference>
<evidence type="ECO:0000313" key="1">
    <source>
        <dbReference type="EMBL" id="GHB26268.1"/>
    </source>
</evidence>